<gene>
    <name evidence="11" type="ORF">HLH33_08395</name>
</gene>
<dbReference type="GO" id="GO:0005737">
    <property type="term" value="C:cytoplasm"/>
    <property type="evidence" value="ECO:0007669"/>
    <property type="project" value="TreeGrafter"/>
</dbReference>
<proteinExistence type="predicted"/>
<keyword evidence="7" id="KW-0408">Iron</keyword>
<dbReference type="InterPro" id="IPR017941">
    <property type="entry name" value="Rieske_2Fe-2S"/>
</dbReference>
<dbReference type="GO" id="GO:0051537">
    <property type="term" value="F:2 iron, 2 sulfur cluster binding"/>
    <property type="evidence" value="ECO:0007669"/>
    <property type="project" value="UniProtKB-KW"/>
</dbReference>
<evidence type="ECO:0000256" key="8">
    <source>
        <dbReference type="ARBA" id="ARBA00023014"/>
    </source>
</evidence>
<dbReference type="AlphaFoldDB" id="A0A7W4FEM4"/>
<sequence>MSGRGRMNIEPTRLCVMDDIRDGPRRVVVEGEGLVVWMAADGQPRVFADRCPHRDARLSAGHVENGRLLCPFHLWAFDESGHYVGPDGVADPTCAVPGVPADVRDGAVWISRLPVRDPARCESP</sequence>
<evidence type="ECO:0000313" key="11">
    <source>
        <dbReference type="EMBL" id="MBB2156328.1"/>
    </source>
</evidence>
<evidence type="ECO:0000256" key="7">
    <source>
        <dbReference type="ARBA" id="ARBA00023004"/>
    </source>
</evidence>
<evidence type="ECO:0000256" key="2">
    <source>
        <dbReference type="ARBA" id="ARBA00022692"/>
    </source>
</evidence>
<accession>A0A7W4FEM4</accession>
<feature type="domain" description="Rieske" evidence="10">
    <location>
        <begin position="12"/>
        <end position="110"/>
    </location>
</feature>
<comment type="caution">
    <text evidence="11">The sequence shown here is derived from an EMBL/GenBank/DDBJ whole genome shotgun (WGS) entry which is preliminary data.</text>
</comment>
<dbReference type="Gene3D" id="2.102.10.10">
    <property type="entry name" value="Rieske [2Fe-2S] iron-sulphur domain"/>
    <property type="match status" value="1"/>
</dbReference>
<dbReference type="Proteomes" id="UP000550787">
    <property type="component" value="Unassembled WGS sequence"/>
</dbReference>
<keyword evidence="9" id="KW-0472">Membrane</keyword>
<dbReference type="GO" id="GO:0046872">
    <property type="term" value="F:metal ion binding"/>
    <property type="evidence" value="ECO:0007669"/>
    <property type="project" value="UniProtKB-KW"/>
</dbReference>
<dbReference type="GO" id="GO:0016020">
    <property type="term" value="C:membrane"/>
    <property type="evidence" value="ECO:0007669"/>
    <property type="project" value="UniProtKB-SubCell"/>
</dbReference>
<dbReference type="SUPFAM" id="SSF50022">
    <property type="entry name" value="ISP domain"/>
    <property type="match status" value="1"/>
</dbReference>
<keyword evidence="5" id="KW-1133">Transmembrane helix</keyword>
<keyword evidence="2" id="KW-0812">Transmembrane</keyword>
<dbReference type="InterPro" id="IPR036922">
    <property type="entry name" value="Rieske_2Fe-2S_sf"/>
</dbReference>
<evidence type="ECO:0000256" key="1">
    <source>
        <dbReference type="ARBA" id="ARBA00004370"/>
    </source>
</evidence>
<reference evidence="11 12" key="1">
    <citation type="submission" date="2020-04" db="EMBL/GenBank/DDBJ databases">
        <title>Description of novel Gluconacetobacter.</title>
        <authorList>
            <person name="Sombolestani A."/>
        </authorList>
    </citation>
    <scope>NUCLEOTIDE SEQUENCE [LARGE SCALE GENOMIC DNA]</scope>
    <source>
        <strain evidence="11 12">LMG 7603</strain>
    </source>
</reference>
<dbReference type="PANTHER" id="PTHR21266:SF32">
    <property type="entry name" value="CHOLESTEROL 7-DESATURASE NVD"/>
    <property type="match status" value="1"/>
</dbReference>
<keyword evidence="8" id="KW-0411">Iron-sulfur</keyword>
<evidence type="ECO:0000256" key="5">
    <source>
        <dbReference type="ARBA" id="ARBA00022989"/>
    </source>
</evidence>
<name>A0A7W4FEM4_GLUDI</name>
<organism evidence="11 12">
    <name type="scientific">Gluconacetobacter diazotrophicus</name>
    <name type="common">Acetobacter diazotrophicus</name>
    <dbReference type="NCBI Taxonomy" id="33996"/>
    <lineage>
        <taxon>Bacteria</taxon>
        <taxon>Pseudomonadati</taxon>
        <taxon>Pseudomonadota</taxon>
        <taxon>Alphaproteobacteria</taxon>
        <taxon>Acetobacterales</taxon>
        <taxon>Acetobacteraceae</taxon>
        <taxon>Gluconacetobacter</taxon>
    </lineage>
</organism>
<evidence type="ECO:0000256" key="6">
    <source>
        <dbReference type="ARBA" id="ARBA00023002"/>
    </source>
</evidence>
<dbReference type="PANTHER" id="PTHR21266">
    <property type="entry name" value="IRON-SULFUR DOMAIN CONTAINING PROTEIN"/>
    <property type="match status" value="1"/>
</dbReference>
<protein>
    <submittedName>
        <fullName evidence="11">Rieske 2Fe-2S domain-containing protein</fullName>
    </submittedName>
</protein>
<keyword evidence="3" id="KW-0001">2Fe-2S</keyword>
<dbReference type="GO" id="GO:0016491">
    <property type="term" value="F:oxidoreductase activity"/>
    <property type="evidence" value="ECO:0007669"/>
    <property type="project" value="UniProtKB-KW"/>
</dbReference>
<evidence type="ECO:0000256" key="3">
    <source>
        <dbReference type="ARBA" id="ARBA00022714"/>
    </source>
</evidence>
<evidence type="ECO:0000256" key="9">
    <source>
        <dbReference type="ARBA" id="ARBA00023136"/>
    </source>
</evidence>
<evidence type="ECO:0000259" key="10">
    <source>
        <dbReference type="PROSITE" id="PS51296"/>
    </source>
</evidence>
<evidence type="ECO:0000256" key="4">
    <source>
        <dbReference type="ARBA" id="ARBA00022723"/>
    </source>
</evidence>
<comment type="subcellular location">
    <subcellularLocation>
        <location evidence="1">Membrane</location>
    </subcellularLocation>
</comment>
<dbReference type="PROSITE" id="PS51296">
    <property type="entry name" value="RIESKE"/>
    <property type="match status" value="1"/>
</dbReference>
<dbReference type="Pfam" id="PF00355">
    <property type="entry name" value="Rieske"/>
    <property type="match status" value="1"/>
</dbReference>
<dbReference type="InterPro" id="IPR050584">
    <property type="entry name" value="Cholesterol_7-desaturase"/>
</dbReference>
<keyword evidence="4" id="KW-0479">Metal-binding</keyword>
<evidence type="ECO:0000313" key="12">
    <source>
        <dbReference type="Proteomes" id="UP000550787"/>
    </source>
</evidence>
<keyword evidence="6" id="KW-0560">Oxidoreductase</keyword>
<dbReference type="EMBL" id="JABEQG010000012">
    <property type="protein sequence ID" value="MBB2156328.1"/>
    <property type="molecule type" value="Genomic_DNA"/>
</dbReference>